<comment type="similarity">
    <text evidence="2">Belongs to the prohibitin family.</text>
</comment>
<evidence type="ECO:0000256" key="4">
    <source>
        <dbReference type="ARBA" id="ARBA00022792"/>
    </source>
</evidence>
<evidence type="ECO:0000256" key="6">
    <source>
        <dbReference type="ARBA" id="ARBA00023136"/>
    </source>
</evidence>
<keyword evidence="4" id="KW-0999">Mitochondrion inner membrane</keyword>
<dbReference type="CDD" id="cd06257">
    <property type="entry name" value="DnaJ"/>
    <property type="match status" value="1"/>
</dbReference>
<dbReference type="AlphaFoldDB" id="A0AAV6IDB3"/>
<feature type="compositionally biased region" description="Basic residues" evidence="7">
    <location>
        <begin position="69"/>
        <end position="78"/>
    </location>
</feature>
<evidence type="ECO:0000256" key="2">
    <source>
        <dbReference type="ARBA" id="ARBA00009658"/>
    </source>
</evidence>
<dbReference type="InterPro" id="IPR001107">
    <property type="entry name" value="Band_7"/>
</dbReference>
<keyword evidence="5" id="KW-0496">Mitochondrion</keyword>
<comment type="subcellular location">
    <subcellularLocation>
        <location evidence="1">Mitochondrion inner membrane</location>
        <topology evidence="1">Single-pass type II membrane protein</topology>
    </subcellularLocation>
</comment>
<name>A0AAV6IDB3_9ERIC</name>
<evidence type="ECO:0000313" key="10">
    <source>
        <dbReference type="Proteomes" id="UP000823749"/>
    </source>
</evidence>
<proteinExistence type="inferred from homology"/>
<accession>A0AAV6IDB3</accession>
<evidence type="ECO:0000313" key="9">
    <source>
        <dbReference type="EMBL" id="KAG5526462.1"/>
    </source>
</evidence>
<dbReference type="InterPro" id="IPR036869">
    <property type="entry name" value="J_dom_sf"/>
</dbReference>
<dbReference type="InterPro" id="IPR018253">
    <property type="entry name" value="DnaJ_domain_CS"/>
</dbReference>
<dbReference type="Pfam" id="PF20671">
    <property type="entry name" value="COG3_C"/>
    <property type="match status" value="1"/>
</dbReference>
<dbReference type="Gene3D" id="1.10.287.110">
    <property type="entry name" value="DnaJ domain"/>
    <property type="match status" value="1"/>
</dbReference>
<feature type="compositionally biased region" description="Basic and acidic residues" evidence="7">
    <location>
        <begin position="1"/>
        <end position="12"/>
    </location>
</feature>
<sequence length="581" mass="66172">MAQKREKEETELKVPTPIPLLRSSIQPPPRPIRSSRIKRFDRRLDQTDRVRTRKSLLLLLLPRGDSSRRRQRRQRRQRGGSYDYKAAGREAIEQEHPAKHILIYGNEVQAAIRSSSDSNMAVSEGVEASVIYVRFKAAASELKPVLEEIERRSPRKEYVQILAECHKLYCEQRLSLVKGIVHRRISEFSKKDKLPSLTRSGCAYLMQAAQDGVDIISLSITPNRRPPGIATFFNPIDTAYTLSCKSWVIYSMAIDFAAQVKIGLRVLTRPVPDQLPTIYRTLGENYNERVLPSIIHETLKAVVSQNNASQLITQREAVSREVRKILTERAANFNIALDDVSITSLTFGKEFTAAIEAKQVAVQEAERAKFVVEKAEQDKRSAIIRAQGEAKSAQLIGQAIANNPAFITLRKIEAARENAHTVANAANKRICDFHFSGSFFRLRICTDEDLKRAYKNAAAEAEARFKQISEAYDVLSDPERRRIYHCSRRRRHIRRVFLLHARINFSPPTTSIFRWPVRLVSSYLTPRSWSHGLSPFSLPRWSPHSRINSSIVDDVVWSLVTAVESVSVLCFFYVFRGCTVS</sequence>
<dbReference type="PANTHER" id="PTHR23222:SF1">
    <property type="entry name" value="PROHIBITIN-2"/>
    <property type="match status" value="1"/>
</dbReference>
<dbReference type="SUPFAM" id="SSF117892">
    <property type="entry name" value="Band 7/SPFH domain"/>
    <property type="match status" value="1"/>
</dbReference>
<dbReference type="SMART" id="SM00244">
    <property type="entry name" value="PHB"/>
    <property type="match status" value="1"/>
</dbReference>
<dbReference type="InterPro" id="IPR000163">
    <property type="entry name" value="Prohibitin"/>
</dbReference>
<gene>
    <name evidence="9" type="ORF">RHGRI_032661</name>
</gene>
<dbReference type="Proteomes" id="UP000823749">
    <property type="component" value="Chromosome 11"/>
</dbReference>
<keyword evidence="6" id="KW-0472">Membrane</keyword>
<feature type="domain" description="Band 7" evidence="8">
    <location>
        <begin position="201"/>
        <end position="359"/>
    </location>
</feature>
<dbReference type="GO" id="GO:0005743">
    <property type="term" value="C:mitochondrial inner membrane"/>
    <property type="evidence" value="ECO:0007669"/>
    <property type="project" value="UniProtKB-SubCell"/>
</dbReference>
<evidence type="ECO:0000259" key="8">
    <source>
        <dbReference type="SMART" id="SM00244"/>
    </source>
</evidence>
<evidence type="ECO:0000256" key="5">
    <source>
        <dbReference type="ARBA" id="ARBA00023128"/>
    </source>
</evidence>
<organism evidence="9 10">
    <name type="scientific">Rhododendron griersonianum</name>
    <dbReference type="NCBI Taxonomy" id="479676"/>
    <lineage>
        <taxon>Eukaryota</taxon>
        <taxon>Viridiplantae</taxon>
        <taxon>Streptophyta</taxon>
        <taxon>Embryophyta</taxon>
        <taxon>Tracheophyta</taxon>
        <taxon>Spermatophyta</taxon>
        <taxon>Magnoliopsida</taxon>
        <taxon>eudicotyledons</taxon>
        <taxon>Gunneridae</taxon>
        <taxon>Pentapetalae</taxon>
        <taxon>asterids</taxon>
        <taxon>Ericales</taxon>
        <taxon>Ericaceae</taxon>
        <taxon>Ericoideae</taxon>
        <taxon>Rhodoreae</taxon>
        <taxon>Rhododendron</taxon>
    </lineage>
</organism>
<dbReference type="InterPro" id="IPR036013">
    <property type="entry name" value="Band_7/SPFH_dom_sf"/>
</dbReference>
<dbReference type="PRINTS" id="PR00679">
    <property type="entry name" value="PROHIBITIN"/>
</dbReference>
<keyword evidence="10" id="KW-1185">Reference proteome</keyword>
<dbReference type="InterPro" id="IPR001623">
    <property type="entry name" value="DnaJ_domain"/>
</dbReference>
<feature type="region of interest" description="Disordered" evidence="7">
    <location>
        <begin position="1"/>
        <end position="45"/>
    </location>
</feature>
<dbReference type="EMBL" id="JACTNZ010000011">
    <property type="protein sequence ID" value="KAG5526462.1"/>
    <property type="molecule type" value="Genomic_DNA"/>
</dbReference>
<dbReference type="PANTHER" id="PTHR23222">
    <property type="entry name" value="PROHIBITIN"/>
    <property type="match status" value="1"/>
</dbReference>
<dbReference type="InterPro" id="IPR048685">
    <property type="entry name" value="COG3_C"/>
</dbReference>
<comment type="subunit">
    <text evidence="3">Component of a prohibitin multimeric complex in mitochondrial membranes.</text>
</comment>
<evidence type="ECO:0000256" key="7">
    <source>
        <dbReference type="SAM" id="MobiDB-lite"/>
    </source>
</evidence>
<reference evidence="9" key="1">
    <citation type="submission" date="2020-08" db="EMBL/GenBank/DDBJ databases">
        <title>Plant Genome Project.</title>
        <authorList>
            <person name="Zhang R.-G."/>
        </authorList>
    </citation>
    <scope>NUCLEOTIDE SEQUENCE</scope>
    <source>
        <strain evidence="9">WSP0</strain>
        <tissue evidence="9">Leaf</tissue>
    </source>
</reference>
<protein>
    <recommendedName>
        <fullName evidence="8">Band 7 domain-containing protein</fullName>
    </recommendedName>
</protein>
<feature type="region of interest" description="Disordered" evidence="7">
    <location>
        <begin position="67"/>
        <end position="88"/>
    </location>
</feature>
<dbReference type="CDD" id="cd03401">
    <property type="entry name" value="SPFH_prohibitin"/>
    <property type="match status" value="1"/>
</dbReference>
<dbReference type="Gene3D" id="3.30.479.30">
    <property type="entry name" value="Band 7 domain"/>
    <property type="match status" value="1"/>
</dbReference>
<evidence type="ECO:0000256" key="1">
    <source>
        <dbReference type="ARBA" id="ARBA00004140"/>
    </source>
</evidence>
<comment type="caution">
    <text evidence="9">The sequence shown here is derived from an EMBL/GenBank/DDBJ whole genome shotgun (WGS) entry which is preliminary data.</text>
</comment>
<dbReference type="Pfam" id="PF00226">
    <property type="entry name" value="DnaJ"/>
    <property type="match status" value="1"/>
</dbReference>
<dbReference type="PROSITE" id="PS00636">
    <property type="entry name" value="DNAJ_1"/>
    <property type="match status" value="1"/>
</dbReference>
<evidence type="ECO:0000256" key="3">
    <source>
        <dbReference type="ARBA" id="ARBA00011786"/>
    </source>
</evidence>
<dbReference type="GO" id="GO:0007005">
    <property type="term" value="P:mitochondrion organization"/>
    <property type="evidence" value="ECO:0007669"/>
    <property type="project" value="TreeGrafter"/>
</dbReference>
<dbReference type="SUPFAM" id="SSF46565">
    <property type="entry name" value="Chaperone J-domain"/>
    <property type="match status" value="1"/>
</dbReference>
<dbReference type="Pfam" id="PF01145">
    <property type="entry name" value="Band_7"/>
    <property type="match status" value="1"/>
</dbReference>